<evidence type="ECO:0000256" key="5">
    <source>
        <dbReference type="ARBA" id="ARBA00022741"/>
    </source>
</evidence>
<evidence type="ECO:0000256" key="8">
    <source>
        <dbReference type="ARBA" id="ARBA00023012"/>
    </source>
</evidence>
<evidence type="ECO:0000259" key="10">
    <source>
        <dbReference type="PROSITE" id="PS50112"/>
    </source>
</evidence>
<dbReference type="SMART" id="SM00387">
    <property type="entry name" value="HATPase_c"/>
    <property type="match status" value="1"/>
</dbReference>
<reference evidence="11 12" key="1">
    <citation type="journal article" date="2023" name="Int. J. Syst. Evol. Microbiol.">
        <title>Methylocystis iwaonis sp. nov., a type II methane-oxidizing bacterium from surface soil of a rice paddy field in Japan, and emended description of the genus Methylocystis (ex Whittenbury et al. 1970) Bowman et al. 1993.</title>
        <authorList>
            <person name="Kaise H."/>
            <person name="Sawadogo J.B."/>
            <person name="Alam M.S."/>
            <person name="Ueno C."/>
            <person name="Dianou D."/>
            <person name="Shinjo R."/>
            <person name="Asakawa S."/>
        </authorList>
    </citation>
    <scope>NUCLEOTIDE SEQUENCE [LARGE SCALE GENOMIC DNA]</scope>
    <source>
        <strain evidence="11 12">SS37A-Re</strain>
    </source>
</reference>
<evidence type="ECO:0000256" key="1">
    <source>
        <dbReference type="ARBA" id="ARBA00000085"/>
    </source>
</evidence>
<keyword evidence="3" id="KW-0597">Phosphoprotein</keyword>
<dbReference type="PANTHER" id="PTHR43065:SF10">
    <property type="entry name" value="PEROXIDE STRESS-ACTIVATED HISTIDINE KINASE MAK3"/>
    <property type="match status" value="1"/>
</dbReference>
<dbReference type="InterPro" id="IPR013656">
    <property type="entry name" value="PAS_4"/>
</dbReference>
<comment type="catalytic activity">
    <reaction evidence="1">
        <text>ATP + protein L-histidine = ADP + protein N-phospho-L-histidine.</text>
        <dbReference type="EC" id="2.7.13.3"/>
    </reaction>
</comment>
<dbReference type="InterPro" id="IPR003594">
    <property type="entry name" value="HATPase_dom"/>
</dbReference>
<dbReference type="CDD" id="cd00130">
    <property type="entry name" value="PAS"/>
    <property type="match status" value="1"/>
</dbReference>
<evidence type="ECO:0000256" key="3">
    <source>
        <dbReference type="ARBA" id="ARBA00022553"/>
    </source>
</evidence>
<dbReference type="Pfam" id="PF08448">
    <property type="entry name" value="PAS_4"/>
    <property type="match status" value="1"/>
</dbReference>
<dbReference type="PROSITE" id="PS50112">
    <property type="entry name" value="PAS"/>
    <property type="match status" value="1"/>
</dbReference>
<keyword evidence="4" id="KW-0808">Transferase</keyword>
<evidence type="ECO:0000313" key="11">
    <source>
        <dbReference type="EMBL" id="BDV34917.1"/>
    </source>
</evidence>
<evidence type="ECO:0000256" key="2">
    <source>
        <dbReference type="ARBA" id="ARBA00012438"/>
    </source>
</evidence>
<keyword evidence="12" id="KW-1185">Reference proteome</keyword>
<dbReference type="InterPro" id="IPR035965">
    <property type="entry name" value="PAS-like_dom_sf"/>
</dbReference>
<proteinExistence type="predicted"/>
<organism evidence="11 12">
    <name type="scientific">Methylocystis iwaonis</name>
    <dbReference type="NCBI Taxonomy" id="2885079"/>
    <lineage>
        <taxon>Bacteria</taxon>
        <taxon>Pseudomonadati</taxon>
        <taxon>Pseudomonadota</taxon>
        <taxon>Alphaproteobacteria</taxon>
        <taxon>Hyphomicrobiales</taxon>
        <taxon>Methylocystaceae</taxon>
        <taxon>Methylocystis</taxon>
    </lineage>
</organism>
<dbReference type="Gene3D" id="3.30.450.20">
    <property type="entry name" value="PAS domain"/>
    <property type="match status" value="2"/>
</dbReference>
<dbReference type="InterPro" id="IPR013767">
    <property type="entry name" value="PAS_fold"/>
</dbReference>
<gene>
    <name evidence="11" type="ORF">SS37A_24460</name>
</gene>
<dbReference type="SMART" id="SM00091">
    <property type="entry name" value="PAS"/>
    <property type="match status" value="2"/>
</dbReference>
<protein>
    <recommendedName>
        <fullName evidence="2">histidine kinase</fullName>
        <ecNumber evidence="2">2.7.13.3</ecNumber>
    </recommendedName>
</protein>
<evidence type="ECO:0000256" key="7">
    <source>
        <dbReference type="ARBA" id="ARBA00022840"/>
    </source>
</evidence>
<keyword evidence="5" id="KW-0547">Nucleotide-binding</keyword>
<feature type="domain" description="Histidine kinase" evidence="9">
    <location>
        <begin position="285"/>
        <end position="496"/>
    </location>
</feature>
<dbReference type="SUPFAM" id="SSF55874">
    <property type="entry name" value="ATPase domain of HSP90 chaperone/DNA topoisomerase II/histidine kinase"/>
    <property type="match status" value="1"/>
</dbReference>
<dbReference type="SMART" id="SM00388">
    <property type="entry name" value="HisKA"/>
    <property type="match status" value="1"/>
</dbReference>
<dbReference type="CDD" id="cd00082">
    <property type="entry name" value="HisKA"/>
    <property type="match status" value="1"/>
</dbReference>
<dbReference type="EMBL" id="AP027142">
    <property type="protein sequence ID" value="BDV34917.1"/>
    <property type="molecule type" value="Genomic_DNA"/>
</dbReference>
<dbReference type="PANTHER" id="PTHR43065">
    <property type="entry name" value="SENSOR HISTIDINE KINASE"/>
    <property type="match status" value="1"/>
</dbReference>
<dbReference type="SUPFAM" id="SSF55785">
    <property type="entry name" value="PYP-like sensor domain (PAS domain)"/>
    <property type="match status" value="2"/>
</dbReference>
<evidence type="ECO:0000256" key="4">
    <source>
        <dbReference type="ARBA" id="ARBA00022679"/>
    </source>
</evidence>
<dbReference type="InterPro" id="IPR036097">
    <property type="entry name" value="HisK_dim/P_sf"/>
</dbReference>
<dbReference type="InterPro" id="IPR000014">
    <property type="entry name" value="PAS"/>
</dbReference>
<accession>A0ABM8EAA2</accession>
<dbReference type="Gene3D" id="3.30.565.10">
    <property type="entry name" value="Histidine kinase-like ATPase, C-terminal domain"/>
    <property type="match status" value="1"/>
</dbReference>
<keyword evidence="8" id="KW-0902">Two-component regulatory system</keyword>
<dbReference type="Pfam" id="PF00989">
    <property type="entry name" value="PAS"/>
    <property type="match status" value="1"/>
</dbReference>
<dbReference type="Gene3D" id="1.10.287.130">
    <property type="match status" value="1"/>
</dbReference>
<dbReference type="InterPro" id="IPR004358">
    <property type="entry name" value="Sig_transdc_His_kin-like_C"/>
</dbReference>
<evidence type="ECO:0000259" key="9">
    <source>
        <dbReference type="PROSITE" id="PS50109"/>
    </source>
</evidence>
<keyword evidence="7" id="KW-0067">ATP-binding</keyword>
<dbReference type="PRINTS" id="PR00344">
    <property type="entry name" value="BCTRLSENSOR"/>
</dbReference>
<feature type="domain" description="PAS" evidence="10">
    <location>
        <begin position="147"/>
        <end position="205"/>
    </location>
</feature>
<keyword evidence="6" id="KW-0418">Kinase</keyword>
<dbReference type="PROSITE" id="PS50109">
    <property type="entry name" value="HIS_KIN"/>
    <property type="match status" value="1"/>
</dbReference>
<dbReference type="InterPro" id="IPR003661">
    <property type="entry name" value="HisK_dim/P_dom"/>
</dbReference>
<dbReference type="SUPFAM" id="SSF47384">
    <property type="entry name" value="Homodimeric domain of signal transducing histidine kinase"/>
    <property type="match status" value="1"/>
</dbReference>
<dbReference type="EC" id="2.7.13.3" evidence="2"/>
<sequence length="499" mass="54540">MQIFGHKPFEKPMFLDTLDHESFFHAVMDTIPSSILILDESLIVRTVNSNFLEKSHGSLHTTLGKRLQEIFPAAFQDTPLDQQIREVIGSGKTLRRRRMTYRAPGVALRTYSYSICPLQLQGGSRGVILVMDDVTDLLQLGEEVRRMQLHLASVVESAGDLIISTDSHGAIMTWNTAAEKSTGYAEGEVRGSELSGHFEEPHKQEVESSFRGISEIDDCHSIEWPMRCKSGETIPVSWRLSRMTSHTGDVTGVVVVGRSLVEQRAMEAQIHQGEKLAALGIVIGGIAHEIRNPLGVSSAAAQLMRNRMGSPILLGECIDKVIGGIDRASLVVESLLRFARPQPITETTQVNVVNMLKNALMFAAGEAAVGTRYEWNPPAETADICAEGVQNLLELVFINLMLNAFQAMPNGGVLTIDVRRDGKEVIVEIGDSGPGIPEAHLRKIFDPFFTTRSDSRRSGLGLSVSHSIVRQHGGDVSVRTALGMGTTFAVRIPAAREAS</sequence>
<dbReference type="Proteomes" id="UP001317629">
    <property type="component" value="Chromosome"/>
</dbReference>
<evidence type="ECO:0000256" key="6">
    <source>
        <dbReference type="ARBA" id="ARBA00022777"/>
    </source>
</evidence>
<evidence type="ECO:0000313" key="12">
    <source>
        <dbReference type="Proteomes" id="UP001317629"/>
    </source>
</evidence>
<dbReference type="InterPro" id="IPR005467">
    <property type="entry name" value="His_kinase_dom"/>
</dbReference>
<dbReference type="Pfam" id="PF00512">
    <property type="entry name" value="HisKA"/>
    <property type="match status" value="1"/>
</dbReference>
<dbReference type="Pfam" id="PF02518">
    <property type="entry name" value="HATPase_c"/>
    <property type="match status" value="1"/>
</dbReference>
<dbReference type="InterPro" id="IPR036890">
    <property type="entry name" value="HATPase_C_sf"/>
</dbReference>
<name>A0ABM8EAA2_9HYPH</name>
<dbReference type="NCBIfam" id="TIGR00229">
    <property type="entry name" value="sensory_box"/>
    <property type="match status" value="1"/>
</dbReference>